<organism evidence="1 2">
    <name type="scientific">Oryzisolibacter propanilivorax</name>
    <dbReference type="NCBI Taxonomy" id="1527607"/>
    <lineage>
        <taxon>Bacteria</taxon>
        <taxon>Pseudomonadati</taxon>
        <taxon>Pseudomonadota</taxon>
        <taxon>Betaproteobacteria</taxon>
        <taxon>Burkholderiales</taxon>
        <taxon>Comamonadaceae</taxon>
        <taxon>Oryzisolibacter</taxon>
    </lineage>
</organism>
<gene>
    <name evidence="1" type="ORF">SAMN05428957_103446</name>
</gene>
<dbReference type="STRING" id="1527607.SAMN05428957_103446"/>
<evidence type="ECO:0008006" key="3">
    <source>
        <dbReference type="Google" id="ProtNLM"/>
    </source>
</evidence>
<keyword evidence="2" id="KW-1185">Reference proteome</keyword>
<dbReference type="AlphaFoldDB" id="A0A1G9RS29"/>
<reference evidence="2" key="1">
    <citation type="submission" date="2016-10" db="EMBL/GenBank/DDBJ databases">
        <authorList>
            <person name="Varghese N."/>
            <person name="Submissions S."/>
        </authorList>
    </citation>
    <scope>NUCLEOTIDE SEQUENCE [LARGE SCALE GENOMIC DNA]</scope>
    <source>
        <strain evidence="2">EPL6</strain>
    </source>
</reference>
<proteinExistence type="predicted"/>
<dbReference type="RefSeq" id="WP_091568565.1">
    <property type="nucleotide sequence ID" value="NZ_FNHP01000003.1"/>
</dbReference>
<protein>
    <recommendedName>
        <fullName evidence="3">DUF4160 domain-containing protein</fullName>
    </recommendedName>
</protein>
<dbReference type="Proteomes" id="UP000198552">
    <property type="component" value="Unassembled WGS sequence"/>
</dbReference>
<name>A0A1G9RS29_9BURK</name>
<accession>A0A1G9RS29</accession>
<evidence type="ECO:0000313" key="1">
    <source>
        <dbReference type="EMBL" id="SDM25880.1"/>
    </source>
</evidence>
<evidence type="ECO:0000313" key="2">
    <source>
        <dbReference type="Proteomes" id="UP000198552"/>
    </source>
</evidence>
<dbReference type="EMBL" id="FNHP01000003">
    <property type="protein sequence ID" value="SDM25880.1"/>
    <property type="molecule type" value="Genomic_DNA"/>
</dbReference>
<sequence>MASLRHQHLRLVVYPNDHPPPHTHVIGPGWEIRVELSHPPALLTIGGPAKASDVTTALLAVAAHLAPLRALWRQLHD</sequence>
<dbReference type="OrthoDB" id="122670at2"/>